<sequence>MLHTSDLASILQGLETRRAIGLWWIFSEQDRRNPSSTTEYVTSVPFGGFFFFT</sequence>
<protein>
    <submittedName>
        <fullName evidence="1">Uncharacterized protein</fullName>
    </submittedName>
</protein>
<keyword evidence="2" id="KW-1185">Reference proteome</keyword>
<reference evidence="2" key="2">
    <citation type="submission" date="2015-01" db="EMBL/GenBank/DDBJ databases">
        <title>Evolutionary Origins and Diversification of the Mycorrhizal Mutualists.</title>
        <authorList>
            <consortium name="DOE Joint Genome Institute"/>
            <consortium name="Mycorrhizal Genomics Consortium"/>
            <person name="Kohler A."/>
            <person name="Kuo A."/>
            <person name="Nagy L.G."/>
            <person name="Floudas D."/>
            <person name="Copeland A."/>
            <person name="Barry K.W."/>
            <person name="Cichocki N."/>
            <person name="Veneault-Fourrey C."/>
            <person name="LaButti K."/>
            <person name="Lindquist E.A."/>
            <person name="Lipzen A."/>
            <person name="Lundell T."/>
            <person name="Morin E."/>
            <person name="Murat C."/>
            <person name="Riley R."/>
            <person name="Ohm R."/>
            <person name="Sun H."/>
            <person name="Tunlid A."/>
            <person name="Henrissat B."/>
            <person name="Grigoriev I.V."/>
            <person name="Hibbett D.S."/>
            <person name="Martin F."/>
        </authorList>
    </citation>
    <scope>NUCLEOTIDE SEQUENCE [LARGE SCALE GENOMIC DNA]</scope>
    <source>
        <strain evidence="2">MUT 4182</strain>
    </source>
</reference>
<reference evidence="1 2" key="1">
    <citation type="submission" date="2014-04" db="EMBL/GenBank/DDBJ databases">
        <authorList>
            <consortium name="DOE Joint Genome Institute"/>
            <person name="Kuo A."/>
            <person name="Girlanda M."/>
            <person name="Perotto S."/>
            <person name="Kohler A."/>
            <person name="Nagy L.G."/>
            <person name="Floudas D."/>
            <person name="Copeland A."/>
            <person name="Barry K.W."/>
            <person name="Cichocki N."/>
            <person name="Veneault-Fourrey C."/>
            <person name="LaButti K."/>
            <person name="Lindquist E.A."/>
            <person name="Lipzen A."/>
            <person name="Lundell T."/>
            <person name="Morin E."/>
            <person name="Murat C."/>
            <person name="Sun H."/>
            <person name="Tunlid A."/>
            <person name="Henrissat B."/>
            <person name="Grigoriev I.V."/>
            <person name="Hibbett D.S."/>
            <person name="Martin F."/>
            <person name="Nordberg H.P."/>
            <person name="Cantor M.N."/>
            <person name="Hua S.X."/>
        </authorList>
    </citation>
    <scope>NUCLEOTIDE SEQUENCE [LARGE SCALE GENOMIC DNA]</scope>
    <source>
        <strain evidence="1 2">MUT 4182</strain>
    </source>
</reference>
<name>A0A0C3MBQ4_9AGAM</name>
<evidence type="ECO:0000313" key="1">
    <source>
        <dbReference type="EMBL" id="KIO31187.1"/>
    </source>
</evidence>
<accession>A0A0C3MBQ4</accession>
<dbReference type="Proteomes" id="UP000054248">
    <property type="component" value="Unassembled WGS sequence"/>
</dbReference>
<organism evidence="1 2">
    <name type="scientific">Tulasnella calospora MUT 4182</name>
    <dbReference type="NCBI Taxonomy" id="1051891"/>
    <lineage>
        <taxon>Eukaryota</taxon>
        <taxon>Fungi</taxon>
        <taxon>Dikarya</taxon>
        <taxon>Basidiomycota</taxon>
        <taxon>Agaricomycotina</taxon>
        <taxon>Agaricomycetes</taxon>
        <taxon>Cantharellales</taxon>
        <taxon>Tulasnellaceae</taxon>
        <taxon>Tulasnella</taxon>
    </lineage>
</organism>
<dbReference type="EMBL" id="KN822965">
    <property type="protein sequence ID" value="KIO31187.1"/>
    <property type="molecule type" value="Genomic_DNA"/>
</dbReference>
<dbReference type="HOGENOM" id="CLU_3070414_0_0_1"/>
<evidence type="ECO:0000313" key="2">
    <source>
        <dbReference type="Proteomes" id="UP000054248"/>
    </source>
</evidence>
<gene>
    <name evidence="1" type="ORF">M407DRAFT_241891</name>
</gene>
<dbReference type="AlphaFoldDB" id="A0A0C3MBQ4"/>
<proteinExistence type="predicted"/>